<evidence type="ECO:0008006" key="8">
    <source>
        <dbReference type="Google" id="ProtNLM"/>
    </source>
</evidence>
<evidence type="ECO:0000256" key="2">
    <source>
        <dbReference type="ARBA" id="ARBA00022481"/>
    </source>
</evidence>
<keyword evidence="3 6" id="KW-0812">Transmembrane</keyword>
<organism evidence="7">
    <name type="scientific">hydrothermal vent metagenome</name>
    <dbReference type="NCBI Taxonomy" id="652676"/>
    <lineage>
        <taxon>unclassified sequences</taxon>
        <taxon>metagenomes</taxon>
        <taxon>ecological metagenomes</taxon>
    </lineage>
</organism>
<comment type="subcellular location">
    <subcellularLocation>
        <location evidence="1">Membrane</location>
        <topology evidence="1">Single-pass membrane protein</topology>
    </subcellularLocation>
</comment>
<dbReference type="InterPro" id="IPR012902">
    <property type="entry name" value="N_methyl_site"/>
</dbReference>
<feature type="transmembrane region" description="Helical" evidence="6">
    <location>
        <begin position="26"/>
        <end position="47"/>
    </location>
</feature>
<dbReference type="PANTHER" id="PTHR30093:SF44">
    <property type="entry name" value="TYPE II SECRETION SYSTEM CORE PROTEIN G"/>
    <property type="match status" value="1"/>
</dbReference>
<evidence type="ECO:0000313" key="7">
    <source>
        <dbReference type="EMBL" id="VAX24611.1"/>
    </source>
</evidence>
<dbReference type="InterPro" id="IPR000983">
    <property type="entry name" value="Bac_GSPG_pilin"/>
</dbReference>
<name>A0A3B1CDF4_9ZZZZ</name>
<dbReference type="PROSITE" id="PS00409">
    <property type="entry name" value="PROKAR_NTER_METHYL"/>
    <property type="match status" value="1"/>
</dbReference>
<evidence type="ECO:0000256" key="1">
    <source>
        <dbReference type="ARBA" id="ARBA00004167"/>
    </source>
</evidence>
<gene>
    <name evidence="7" type="ORF">MNBD_NITROSPINAE04-723</name>
</gene>
<dbReference type="GO" id="GO:0016020">
    <property type="term" value="C:membrane"/>
    <property type="evidence" value="ECO:0007669"/>
    <property type="project" value="UniProtKB-SubCell"/>
</dbReference>
<keyword evidence="4 6" id="KW-1133">Transmembrane helix</keyword>
<evidence type="ECO:0000256" key="3">
    <source>
        <dbReference type="ARBA" id="ARBA00022692"/>
    </source>
</evidence>
<sequence>MNNFWFKISAMPALTNGGMVLQIKKGYTLVELLVVVAIIGILAAIAIPQFMSYREQSYCVRIKNDLASLARQQESYFIENEIYLAATRNPDGSSNVPNQWWSPGVAIDSATGDISRWTLVASHPNCSKGPYTYDSSGGGIQ</sequence>
<dbReference type="AlphaFoldDB" id="A0A3B1CDF4"/>
<keyword evidence="2" id="KW-0488">Methylation</keyword>
<dbReference type="GO" id="GO:0015627">
    <property type="term" value="C:type II protein secretion system complex"/>
    <property type="evidence" value="ECO:0007669"/>
    <property type="project" value="InterPro"/>
</dbReference>
<dbReference type="PRINTS" id="PR00813">
    <property type="entry name" value="BCTERIALGSPG"/>
</dbReference>
<dbReference type="NCBIfam" id="TIGR02532">
    <property type="entry name" value="IV_pilin_GFxxxE"/>
    <property type="match status" value="1"/>
</dbReference>
<dbReference type="Pfam" id="PF07963">
    <property type="entry name" value="N_methyl"/>
    <property type="match status" value="1"/>
</dbReference>
<dbReference type="InterPro" id="IPR045584">
    <property type="entry name" value="Pilin-like"/>
</dbReference>
<dbReference type="GO" id="GO:0015628">
    <property type="term" value="P:protein secretion by the type II secretion system"/>
    <property type="evidence" value="ECO:0007669"/>
    <property type="project" value="InterPro"/>
</dbReference>
<accession>A0A3B1CDF4</accession>
<dbReference type="SUPFAM" id="SSF54523">
    <property type="entry name" value="Pili subunits"/>
    <property type="match status" value="1"/>
</dbReference>
<dbReference type="Gene3D" id="3.30.700.10">
    <property type="entry name" value="Glycoprotein, Type 4 Pilin"/>
    <property type="match status" value="1"/>
</dbReference>
<evidence type="ECO:0000256" key="4">
    <source>
        <dbReference type="ARBA" id="ARBA00022989"/>
    </source>
</evidence>
<proteinExistence type="predicted"/>
<protein>
    <recommendedName>
        <fullName evidence="8">Type IV pilus biogenesis protein PilE</fullName>
    </recommendedName>
</protein>
<keyword evidence="5 6" id="KW-0472">Membrane</keyword>
<evidence type="ECO:0000256" key="5">
    <source>
        <dbReference type="ARBA" id="ARBA00023136"/>
    </source>
</evidence>
<dbReference type="PANTHER" id="PTHR30093">
    <property type="entry name" value="GENERAL SECRETION PATHWAY PROTEIN G"/>
    <property type="match status" value="1"/>
</dbReference>
<reference evidence="7" key="1">
    <citation type="submission" date="2018-06" db="EMBL/GenBank/DDBJ databases">
        <authorList>
            <person name="Zhirakovskaya E."/>
        </authorList>
    </citation>
    <scope>NUCLEOTIDE SEQUENCE</scope>
</reference>
<evidence type="ECO:0000256" key="6">
    <source>
        <dbReference type="SAM" id="Phobius"/>
    </source>
</evidence>
<dbReference type="EMBL" id="UOGA01000275">
    <property type="protein sequence ID" value="VAX24611.1"/>
    <property type="molecule type" value="Genomic_DNA"/>
</dbReference>